<proteinExistence type="predicted"/>
<organism evidence="2 3">
    <name type="scientific">Blastomonas natatoria</name>
    <dbReference type="NCBI Taxonomy" id="34015"/>
    <lineage>
        <taxon>Bacteria</taxon>
        <taxon>Pseudomonadati</taxon>
        <taxon>Pseudomonadota</taxon>
        <taxon>Alphaproteobacteria</taxon>
        <taxon>Sphingomonadales</taxon>
        <taxon>Sphingomonadaceae</taxon>
        <taxon>Blastomonas</taxon>
    </lineage>
</organism>
<dbReference type="Pfam" id="PF09722">
    <property type="entry name" value="Xre_MbcA_ParS_C"/>
    <property type="match status" value="1"/>
</dbReference>
<dbReference type="EMBL" id="QJJM01000018">
    <property type="protein sequence ID" value="PXW68315.1"/>
    <property type="molecule type" value="Genomic_DNA"/>
</dbReference>
<evidence type="ECO:0000313" key="3">
    <source>
        <dbReference type="Proteomes" id="UP000248014"/>
    </source>
</evidence>
<protein>
    <submittedName>
        <fullName evidence="2">Uncharacterized protein DUF2384</fullName>
    </submittedName>
</protein>
<dbReference type="AlphaFoldDB" id="A0A2V3UP97"/>
<evidence type="ECO:0000313" key="2">
    <source>
        <dbReference type="EMBL" id="PXW68315.1"/>
    </source>
</evidence>
<feature type="domain" description="Antitoxin Xre/MbcA/ParS-like toxin-binding" evidence="1">
    <location>
        <begin position="72"/>
        <end position="117"/>
    </location>
</feature>
<dbReference type="OrthoDB" id="582619at2"/>
<reference evidence="2 3" key="1">
    <citation type="submission" date="2018-05" db="EMBL/GenBank/DDBJ databases">
        <title>Genomic Encyclopedia of Type Strains, Phase IV (KMG-IV): sequencing the most valuable type-strain genomes for metagenomic binning, comparative biology and taxonomic classification.</title>
        <authorList>
            <person name="Goeker M."/>
        </authorList>
    </citation>
    <scope>NUCLEOTIDE SEQUENCE [LARGE SCALE GENOMIC DNA]</scope>
    <source>
        <strain evidence="2 3">DSM 3183</strain>
    </source>
</reference>
<dbReference type="RefSeq" id="WP_110300220.1">
    <property type="nucleotide sequence ID" value="NZ_QJJM01000018.1"/>
</dbReference>
<dbReference type="Proteomes" id="UP000248014">
    <property type="component" value="Unassembled WGS sequence"/>
</dbReference>
<gene>
    <name evidence="2" type="ORF">C7451_11838</name>
</gene>
<keyword evidence="3" id="KW-1185">Reference proteome</keyword>
<evidence type="ECO:0000259" key="1">
    <source>
        <dbReference type="Pfam" id="PF09722"/>
    </source>
</evidence>
<sequence length="120" mass="12859">MASAAFLSEITGKDGVSPDRLSGALRITKSELAAAAGLSRDAVSKSSRYGSVPTQTRLREMSEIINRVIPWTGSELAAYAWYRSQPLPSLGDATAEELVRQGRAELVRSYLARIAQGGFA</sequence>
<accession>A0A2V3UP97</accession>
<comment type="caution">
    <text evidence="2">The sequence shown here is derived from an EMBL/GenBank/DDBJ whole genome shotgun (WGS) entry which is preliminary data.</text>
</comment>
<name>A0A2V3UP97_9SPHN</name>
<dbReference type="InterPro" id="IPR024467">
    <property type="entry name" value="Xre/MbcA/ParS-like_toxin-bd"/>
</dbReference>